<feature type="signal peptide" evidence="1">
    <location>
        <begin position="1"/>
        <end position="28"/>
    </location>
</feature>
<dbReference type="InterPro" id="IPR036444">
    <property type="entry name" value="PLipase_A2_dom_sf"/>
</dbReference>
<evidence type="ECO:0000313" key="2">
    <source>
        <dbReference type="EMBL" id="KAK9765107.1"/>
    </source>
</evidence>
<keyword evidence="3" id="KW-1185">Reference proteome</keyword>
<keyword evidence="1" id="KW-0732">Signal</keyword>
<gene>
    <name evidence="2" type="ORF">K7432_006829</name>
</gene>
<feature type="chain" id="PRO_5046853552" evidence="1">
    <location>
        <begin position="29"/>
        <end position="208"/>
    </location>
</feature>
<dbReference type="SUPFAM" id="SSF48619">
    <property type="entry name" value="Phospholipase A2, PLA2"/>
    <property type="match status" value="1"/>
</dbReference>
<accession>A0ABR2WUI3</accession>
<proteinExistence type="predicted"/>
<dbReference type="InterPro" id="IPR010711">
    <property type="entry name" value="PLA2G12"/>
</dbReference>
<dbReference type="PANTHER" id="PTHR12824">
    <property type="entry name" value="GROUP XII SECRETORY PHOSPHOLIPASE A2 FAMILY MEMBER"/>
    <property type="match status" value="1"/>
</dbReference>
<dbReference type="Pfam" id="PF06951">
    <property type="entry name" value="PLA2G12"/>
    <property type="match status" value="1"/>
</dbReference>
<dbReference type="Proteomes" id="UP001479436">
    <property type="component" value="Unassembled WGS sequence"/>
</dbReference>
<organism evidence="2 3">
    <name type="scientific">Basidiobolus ranarum</name>
    <dbReference type="NCBI Taxonomy" id="34480"/>
    <lineage>
        <taxon>Eukaryota</taxon>
        <taxon>Fungi</taxon>
        <taxon>Fungi incertae sedis</taxon>
        <taxon>Zoopagomycota</taxon>
        <taxon>Entomophthoromycotina</taxon>
        <taxon>Basidiobolomycetes</taxon>
        <taxon>Basidiobolales</taxon>
        <taxon>Basidiobolaceae</taxon>
        <taxon>Basidiobolus</taxon>
    </lineage>
</organism>
<reference evidence="2 3" key="1">
    <citation type="submission" date="2023-04" db="EMBL/GenBank/DDBJ databases">
        <title>Genome of Basidiobolus ranarum AG-B5.</title>
        <authorList>
            <person name="Stajich J.E."/>
            <person name="Carter-House D."/>
            <person name="Gryganskyi A."/>
        </authorList>
    </citation>
    <scope>NUCLEOTIDE SEQUENCE [LARGE SCALE GENOMIC DNA]</scope>
    <source>
        <strain evidence="2 3">AG-B5</strain>
    </source>
</reference>
<evidence type="ECO:0000313" key="3">
    <source>
        <dbReference type="Proteomes" id="UP001479436"/>
    </source>
</evidence>
<comment type="caution">
    <text evidence="2">The sequence shown here is derived from an EMBL/GenBank/DDBJ whole genome shotgun (WGS) entry which is preliminary data.</text>
</comment>
<dbReference type="PANTHER" id="PTHR12824:SF8">
    <property type="entry name" value="GXIVSPLA2, ISOFORM A"/>
    <property type="match status" value="1"/>
</dbReference>
<evidence type="ECO:0000256" key="1">
    <source>
        <dbReference type="SAM" id="SignalP"/>
    </source>
</evidence>
<name>A0ABR2WUI3_9FUNG</name>
<dbReference type="EMBL" id="JASJQH010000315">
    <property type="protein sequence ID" value="KAK9765107.1"/>
    <property type="molecule type" value="Genomic_DNA"/>
</dbReference>
<dbReference type="Gene3D" id="1.20.90.10">
    <property type="entry name" value="Phospholipase A2 domain"/>
    <property type="match status" value="1"/>
</dbReference>
<protein>
    <submittedName>
        <fullName evidence="2">Uncharacterized protein</fullName>
    </submittedName>
</protein>
<sequence length="208" mass="22463">MPRFFIFRMLRILTVVILCLCCTFTVSADCTVCPEDSPFLVSLPNPPTYSSNGCGPALVSGIVPDFDFKSCCDQHDFCYSFCNSTKTLCDNTFHTCMKTTCSAKGDKSDSFCDDIANLYFEALNNKLSCSIYKKSILDSCQCQATNSSTATSTSTPTQSSVATVPVSSSTTSTQSPPTVQPSGQLSFGVNLSLHNVLFALLLCMGWVL</sequence>